<dbReference type="AlphaFoldDB" id="A0A8H3ICP4"/>
<accession>A0A8H3ICP4</accession>
<dbReference type="OrthoDB" id="29105at2759"/>
<feature type="transmembrane region" description="Helical" evidence="8">
    <location>
        <begin position="430"/>
        <end position="453"/>
    </location>
</feature>
<keyword evidence="12" id="KW-1185">Reference proteome</keyword>
<sequence length="462" mass="51308">MRWSTALLLAPLLSLATAISSAGSRLLVVNEEAADEKKYSQFFDDLKARGYSLSFQSPKNEKLALFKHGEREYDHVLLLPPKSKGLGPSLTPKILLEFMQKEGNIMLALSSEGSIPSAISSLLLEFDISLPTDKNTVTVDHFHYDTVSAAEKHDVILLPRPSSTNTLTKLFGGAGLVAFPRAVAQTLGNESPLLNSIVSAESTTYTYISKDEAETSDDPFAVGNQIALVSTMQARNSARFTTFGSVEALENKWFDATARLPAGQKQKVVNRDFAKQVTEWAFKETGVLKVQSVSHYLTEYASIANSTDVDQAKNLNPKIYRVKNDVTFNIEISEYQHDHWAPLTVPDDDSLQLEFTMLSPYHRLALQPASSTPHSTAFTATFTTPDQHGIFAFKVNYKRPFLTSIEYKEEVTVRHFAHDEFPRSWVISGAWPWIGGIWVTIGGWIAFVAVWLWSAPAAPKSR</sequence>
<evidence type="ECO:0000256" key="2">
    <source>
        <dbReference type="ARBA" id="ARBA00004922"/>
    </source>
</evidence>
<keyword evidence="6 8" id="KW-1133">Transmembrane helix</keyword>
<evidence type="ECO:0000313" key="12">
    <source>
        <dbReference type="Proteomes" id="UP000664169"/>
    </source>
</evidence>
<dbReference type="InterPro" id="IPR055459">
    <property type="entry name" value="OST48_MD"/>
</dbReference>
<reference evidence="11" key="1">
    <citation type="submission" date="2021-03" db="EMBL/GenBank/DDBJ databases">
        <authorList>
            <person name="Tagirdzhanova G."/>
        </authorList>
    </citation>
    <scope>NUCLEOTIDE SEQUENCE</scope>
</reference>
<keyword evidence="5 8" id="KW-0256">Endoplasmic reticulum</keyword>
<comment type="subcellular location">
    <subcellularLocation>
        <location evidence="8">Endoplasmic reticulum membrane</location>
        <topology evidence="8">Single-pass type I membrane protein</topology>
    </subcellularLocation>
    <subcellularLocation>
        <location evidence="1">Membrane</location>
        <topology evidence="1">Single-pass type I membrane protein</topology>
    </subcellularLocation>
</comment>
<dbReference type="UniPathway" id="UPA00378"/>
<dbReference type="EMBL" id="CAJPDQ010000004">
    <property type="protein sequence ID" value="CAF9908739.1"/>
    <property type="molecule type" value="Genomic_DNA"/>
</dbReference>
<name>A0A8H3ICP4_9LECA</name>
<dbReference type="Pfam" id="PF23358">
    <property type="entry name" value="OST48_MD"/>
    <property type="match status" value="1"/>
</dbReference>
<feature type="domain" description="OST48 N-terminal" evidence="9">
    <location>
        <begin position="25"/>
        <end position="281"/>
    </location>
</feature>
<evidence type="ECO:0000256" key="3">
    <source>
        <dbReference type="ARBA" id="ARBA00008743"/>
    </source>
</evidence>
<dbReference type="GO" id="GO:0008250">
    <property type="term" value="C:oligosaccharyltransferase complex"/>
    <property type="evidence" value="ECO:0007669"/>
    <property type="project" value="TreeGrafter"/>
</dbReference>
<feature type="signal peptide" evidence="8">
    <location>
        <begin position="1"/>
        <end position="18"/>
    </location>
</feature>
<evidence type="ECO:0000259" key="9">
    <source>
        <dbReference type="Pfam" id="PF03345"/>
    </source>
</evidence>
<dbReference type="InterPro" id="IPR005013">
    <property type="entry name" value="DDOST_48_kDa_subunit"/>
</dbReference>
<protein>
    <recommendedName>
        <fullName evidence="8">Dolichyl-diphosphooligosaccharide--protein glycosyltransferase subunit WBP1</fullName>
        <shortName evidence="8">Oligosaccharyl transferase subunit WBP1</shortName>
    </recommendedName>
</protein>
<organism evidence="11 12">
    <name type="scientific">Gomphillus americanus</name>
    <dbReference type="NCBI Taxonomy" id="1940652"/>
    <lineage>
        <taxon>Eukaryota</taxon>
        <taxon>Fungi</taxon>
        <taxon>Dikarya</taxon>
        <taxon>Ascomycota</taxon>
        <taxon>Pezizomycotina</taxon>
        <taxon>Lecanoromycetes</taxon>
        <taxon>OSLEUM clade</taxon>
        <taxon>Ostropomycetidae</taxon>
        <taxon>Ostropales</taxon>
        <taxon>Graphidaceae</taxon>
        <taxon>Gomphilloideae</taxon>
        <taxon>Gomphillus</taxon>
    </lineage>
</organism>
<keyword evidence="7 8" id="KW-0472">Membrane</keyword>
<comment type="similarity">
    <text evidence="3 8">Belongs to the DDOST 48 kDa subunit family.</text>
</comment>
<evidence type="ECO:0000256" key="4">
    <source>
        <dbReference type="ARBA" id="ARBA00022692"/>
    </source>
</evidence>
<evidence type="ECO:0000256" key="7">
    <source>
        <dbReference type="ARBA" id="ARBA00023136"/>
    </source>
</evidence>
<evidence type="ECO:0000256" key="8">
    <source>
        <dbReference type="RuleBase" id="RU361142"/>
    </source>
</evidence>
<evidence type="ECO:0000256" key="6">
    <source>
        <dbReference type="ARBA" id="ARBA00022989"/>
    </source>
</evidence>
<proteinExistence type="inferred from homology"/>
<feature type="chain" id="PRO_5034946282" description="Dolichyl-diphosphooligosaccharide--protein glycosyltransferase subunit WBP1" evidence="8">
    <location>
        <begin position="19"/>
        <end position="462"/>
    </location>
</feature>
<dbReference type="PANTHER" id="PTHR10830:SF0">
    <property type="entry name" value="DOLICHYL-DIPHOSPHOOLIGOSACCHARIDE--PROTEIN GLYCOSYLTRANSFERASE 48 KDA SUBUNIT"/>
    <property type="match status" value="1"/>
</dbReference>
<dbReference type="GO" id="GO:0018279">
    <property type="term" value="P:protein N-linked glycosylation via asparagine"/>
    <property type="evidence" value="ECO:0007669"/>
    <property type="project" value="UniProtKB-UniRule"/>
</dbReference>
<evidence type="ECO:0000259" key="10">
    <source>
        <dbReference type="Pfam" id="PF23358"/>
    </source>
</evidence>
<dbReference type="PANTHER" id="PTHR10830">
    <property type="entry name" value="DOLICHYL-DIPHOSPHOOLIGOSACCHARIDE--PROTEIN GLYCOSYLTRANSFERASE 48 KDA SUBUNIT"/>
    <property type="match status" value="1"/>
</dbReference>
<feature type="domain" description="OST48 middle" evidence="10">
    <location>
        <begin position="313"/>
        <end position="454"/>
    </location>
</feature>
<keyword evidence="8" id="KW-0732">Signal</keyword>
<keyword evidence="4 8" id="KW-0812">Transmembrane</keyword>
<dbReference type="Proteomes" id="UP000664169">
    <property type="component" value="Unassembled WGS sequence"/>
</dbReference>
<comment type="pathway">
    <text evidence="2 8">Protein modification; protein glycosylation.</text>
</comment>
<comment type="function">
    <text evidence="8">Subunit of the oligosaccharyl transferase (OST) complex that catalyzes the initial transfer of a defined glycan (Glc(3)Man(9)GlcNAc(2) in eukaryotes) from the lipid carrier dolichol-pyrophosphate to an asparagine residue within an Asn-X-Ser/Thr consensus motif in nascent polypeptide chains, the first step in protein N-glycosylation. N-glycosylation occurs cotranslationally and the complex associates with the Sec61 complex at the channel-forming translocon complex that mediates protein translocation across the endoplasmic reticulum (ER).</text>
</comment>
<dbReference type="Pfam" id="PF03345">
    <property type="entry name" value="OST48_N"/>
    <property type="match status" value="1"/>
</dbReference>
<gene>
    <name evidence="11" type="ORF">GOMPHAMPRED_006292</name>
</gene>
<evidence type="ECO:0000256" key="5">
    <source>
        <dbReference type="ARBA" id="ARBA00022824"/>
    </source>
</evidence>
<evidence type="ECO:0000256" key="1">
    <source>
        <dbReference type="ARBA" id="ARBA00004479"/>
    </source>
</evidence>
<evidence type="ECO:0000313" key="11">
    <source>
        <dbReference type="EMBL" id="CAF9908739.1"/>
    </source>
</evidence>
<comment type="subunit">
    <text evidence="8">Component of the oligosaccharyltransferase (OST) complex.</text>
</comment>
<dbReference type="InterPro" id="IPR055457">
    <property type="entry name" value="OST48_N"/>
</dbReference>
<comment type="caution">
    <text evidence="11">The sequence shown here is derived from an EMBL/GenBank/DDBJ whole genome shotgun (WGS) entry which is preliminary data.</text>
</comment>